<dbReference type="InterPro" id="IPR024733">
    <property type="entry name" value="NAGLU_tim-barrel"/>
</dbReference>
<reference evidence="4" key="1">
    <citation type="submission" date="2024-07" db="EMBL/GenBank/DDBJ databases">
        <title>Complete genome sequence of Prevotella sp. YM-2024 GTC17253.</title>
        <authorList>
            <person name="Hayashi M."/>
            <person name="Muto Y."/>
            <person name="Tanaka K."/>
            <person name="Niwa H."/>
        </authorList>
    </citation>
    <scope>NUCLEOTIDE SEQUENCE</scope>
    <source>
        <strain evidence="4">GTC17253</strain>
    </source>
</reference>
<dbReference type="SUPFAM" id="SSF51445">
    <property type="entry name" value="(Trans)glycosidases"/>
    <property type="match status" value="1"/>
</dbReference>
<dbReference type="InterPro" id="IPR036962">
    <property type="entry name" value="Glyco_hydro_3_N_sf"/>
</dbReference>
<organism evidence="4">
    <name type="scientific">Prevotella sp. GTC17253</name>
    <dbReference type="NCBI Taxonomy" id="3236793"/>
    <lineage>
        <taxon>Bacteria</taxon>
        <taxon>Pseudomonadati</taxon>
        <taxon>Bacteroidota</taxon>
        <taxon>Bacteroidia</taxon>
        <taxon>Bacteroidales</taxon>
        <taxon>Prevotellaceae</taxon>
        <taxon>Prevotella</taxon>
    </lineage>
</organism>
<dbReference type="SUPFAM" id="SSF49464">
    <property type="entry name" value="Carboxypeptidase regulatory domain-like"/>
    <property type="match status" value="1"/>
</dbReference>
<dbReference type="InterPro" id="IPR001764">
    <property type="entry name" value="Glyco_hydro_3_N"/>
</dbReference>
<dbReference type="FunFam" id="2.60.40.10:FF:000495">
    <property type="entry name" value="Periplasmic beta-glucosidase"/>
    <property type="match status" value="1"/>
</dbReference>
<dbReference type="Gene3D" id="3.20.20.300">
    <property type="entry name" value="Glycoside hydrolase, family 3, N-terminal domain"/>
    <property type="match status" value="1"/>
</dbReference>
<sequence>MSISHCGNNLGKITSLPDVQKRITIQSPFQYRYALNYCTYNYTYTFYDWDDWQWEIDWMALNGVNLMLAPIGLECVWAETLSSVGFTSQEIDAFIPGPAYTAWWLMGNLEGWGGPMPTTMREYRKQLQIKILARMKELGIEPVIQGFNGMVPNLLAEKFPQSPIIKQGLWGAFQRPAVLLPGNELFEKMSDAYYTSLRRNYGSNFKFLGGDLFHEGGNTKGINLKHTAKLIQEDMQRHIPQSIWLLQGWNNNPKKELLDGLNKQQTLVVNLAGEITSTWEQTNQFYGTPWIWGSVNHFGGKTDMGGQLPDITREPYRALAAPNTLLKGIGILPEGINANPIVYDIALKTAWSNAENLDSLLRDYIYYRYGQWDSHAYKAWKLMSQSVYGNFKIKGEGTFESILCARPGMNVKNVSTWGPRQMQYEPEMLVQALIELRQANLSNETYQYDLIDLTRQVIANYARVPYNKAMNAFKAKDRTTFKAAEKEFMALINLQDKVVGHDSHFLLGKWLDKARHYAAATSSNMQLCEGNARKLITYWGPDNPATSVHDYANKEWSGLLTDYYKPRWQKFFENLNKQLDGHTPAPIDYFAMEKAWCEETKTYPTTPYPGNYLNVVDSAMQFIIPLYKNPQATTDQRVEDLLGRMTLKEKVAQMRHIHFKHYNSDGNVDIDKLIKSTDSLSFGCVEAFPYSSEQYLSAMYKIQKHMRYHTRLGIPVIPVMEGLHGVVQDGCTIFPQSIALGATFNPQLVRQVGHFVGKEMQAIGAKQALAPDLDIARELRWGRVEETYGEDPLLISKLGAAYINGLQDYKQIPTLKHFVAHGTPAGGLNLASVRGGRRELLGLYAKPFEYVIRKCNPLSVMNCYSSYDGEPITSSPYFLKSLLRDSLHFKGYVYSDWGSIPMLKYFHYVATNDAEAAQKAIAAGLDLEASSDYYQYVPELIKQGKLNEKDIDDAVRHILYAKFASGLFDDELPDTTALKSNVHTPKAIEVALNTARESIVLLENRDNCLPLSASKLSSIAVIGPNADHVQFGDYSWSDQKKDGVTPLEGIRKLVGSRVQVNYAKGCDLWSQDKKGFDEAIQTVQKSDLTIVCVGTQSALLARASDPATSGEGFDLSNLTLPGVQQELVDNIAKQGKPFIVVLVTGRPLVTSSFNKRCNALLVQWYGGEQSGTALAEVLFGKVNPSGHLPISFPKSVGHLPCYYNYLPTDKGFYNKKGTPENPGRDYVFSDPYAEYSFGFGRSYTHFAYSKMMVQRRNLSEKDTLTVSFTITNQGTRAGMAVPQLYIRDIVGSVTTPVKQLYAFEKLTIAPKETKQVRFTIPVTELALYNAEYKKMVEPGDFSLMIGSSSDQILLTDTVTVGQNGSVAVASVSPQKAINKSDIGKPISISGVVRDVQATPMRLVKVSTTNSKASVTTDKKGIYRLQARVGDTLIFEKKGYQKVSLTVTPNAIYDIEMMSAVQ</sequence>
<dbReference type="Gene3D" id="3.20.20.80">
    <property type="entry name" value="Glycosidases"/>
    <property type="match status" value="1"/>
</dbReference>
<evidence type="ECO:0000256" key="2">
    <source>
        <dbReference type="ARBA" id="ARBA00022801"/>
    </source>
</evidence>
<dbReference type="InterPro" id="IPR026891">
    <property type="entry name" value="Fn3-like"/>
</dbReference>
<dbReference type="EMBL" id="AP035785">
    <property type="protein sequence ID" value="BFO72087.1"/>
    <property type="molecule type" value="Genomic_DNA"/>
</dbReference>
<dbReference type="Pfam" id="PF12972">
    <property type="entry name" value="NAGLU_C"/>
    <property type="match status" value="1"/>
</dbReference>
<dbReference type="Gene3D" id="2.60.40.10">
    <property type="entry name" value="Immunoglobulins"/>
    <property type="match status" value="1"/>
</dbReference>
<dbReference type="Pfam" id="PF01915">
    <property type="entry name" value="Glyco_hydro_3_C"/>
    <property type="match status" value="1"/>
</dbReference>
<feature type="domain" description="Fibronectin type III-like" evidence="3">
    <location>
        <begin position="1280"/>
        <end position="1349"/>
    </location>
</feature>
<dbReference type="Pfam" id="PF00933">
    <property type="entry name" value="Glyco_hydro_3"/>
    <property type="match status" value="1"/>
</dbReference>
<dbReference type="InterPro" id="IPR002772">
    <property type="entry name" value="Glyco_hydro_3_C"/>
</dbReference>
<dbReference type="Gene3D" id="2.60.40.1120">
    <property type="entry name" value="Carboxypeptidase-like, regulatory domain"/>
    <property type="match status" value="1"/>
</dbReference>
<name>A0AB33IXL5_9BACT</name>
<dbReference type="PRINTS" id="PR00133">
    <property type="entry name" value="GLHYDRLASE3"/>
</dbReference>
<dbReference type="InterPro" id="IPR036881">
    <property type="entry name" value="Glyco_hydro_3_C_sf"/>
</dbReference>
<keyword evidence="2" id="KW-0378">Hydrolase</keyword>
<dbReference type="Pfam" id="PF05089">
    <property type="entry name" value="NAGLU"/>
    <property type="match status" value="1"/>
</dbReference>
<dbReference type="InterPro" id="IPR017853">
    <property type="entry name" value="GH"/>
</dbReference>
<proteinExistence type="inferred from homology"/>
<evidence type="ECO:0000313" key="4">
    <source>
        <dbReference type="EMBL" id="BFO72087.1"/>
    </source>
</evidence>
<comment type="similarity">
    <text evidence="1">Belongs to the glycosyl hydrolase 3 family.</text>
</comment>
<evidence type="ECO:0000259" key="3">
    <source>
        <dbReference type="SMART" id="SM01217"/>
    </source>
</evidence>
<evidence type="ECO:0000256" key="1">
    <source>
        <dbReference type="ARBA" id="ARBA00005336"/>
    </source>
</evidence>
<dbReference type="SMART" id="SM01217">
    <property type="entry name" value="Fn3_like"/>
    <property type="match status" value="1"/>
</dbReference>
<dbReference type="Gene3D" id="1.20.120.670">
    <property type="entry name" value="N-acetyl-b-d-glucoasminidase"/>
    <property type="match status" value="1"/>
</dbReference>
<gene>
    <name evidence="4" type="ORF">GTC17253_20530</name>
</gene>
<dbReference type="SUPFAM" id="SSF52279">
    <property type="entry name" value="Beta-D-glucan exohydrolase, C-terminal domain"/>
    <property type="match status" value="1"/>
</dbReference>
<dbReference type="GO" id="GO:0008422">
    <property type="term" value="F:beta-glucosidase activity"/>
    <property type="evidence" value="ECO:0007669"/>
    <property type="project" value="UniProtKB-ARBA"/>
</dbReference>
<dbReference type="PANTHER" id="PTHR12872">
    <property type="entry name" value="ALPHA-N-ACETYLGLUCOSAMINIDASE"/>
    <property type="match status" value="1"/>
</dbReference>
<dbReference type="InterPro" id="IPR007781">
    <property type="entry name" value="NAGLU"/>
</dbReference>
<dbReference type="InterPro" id="IPR024732">
    <property type="entry name" value="NAGLU_C"/>
</dbReference>
<dbReference type="Pfam" id="PF14310">
    <property type="entry name" value="Fn3-like"/>
    <property type="match status" value="1"/>
</dbReference>
<dbReference type="FunFam" id="3.40.50.1700:FF:000009">
    <property type="entry name" value="Periplasmic beta-glucosidase"/>
    <property type="match status" value="1"/>
</dbReference>
<accession>A0AB33IXL5</accession>
<dbReference type="PANTHER" id="PTHR12872:SF1">
    <property type="entry name" value="ALPHA-N-ACETYLGLUCOSAMINIDASE"/>
    <property type="match status" value="1"/>
</dbReference>
<dbReference type="GO" id="GO:0005975">
    <property type="term" value="P:carbohydrate metabolic process"/>
    <property type="evidence" value="ECO:0007669"/>
    <property type="project" value="InterPro"/>
</dbReference>
<dbReference type="Gene3D" id="3.40.50.1700">
    <property type="entry name" value="Glycoside hydrolase family 3 C-terminal domain"/>
    <property type="match status" value="1"/>
</dbReference>
<dbReference type="InterPro" id="IPR008969">
    <property type="entry name" value="CarboxyPept-like_regulatory"/>
</dbReference>
<dbReference type="InterPro" id="IPR013783">
    <property type="entry name" value="Ig-like_fold"/>
</dbReference>
<protein>
    <recommendedName>
        <fullName evidence="3">Fibronectin type III-like domain-containing protein</fullName>
    </recommendedName>
</protein>